<evidence type="ECO:0000313" key="2">
    <source>
        <dbReference type="Proteomes" id="UP000184364"/>
    </source>
</evidence>
<dbReference type="EMBL" id="FRAV01000018">
    <property type="protein sequence ID" value="SHL47876.1"/>
    <property type="molecule type" value="Genomic_DNA"/>
</dbReference>
<gene>
    <name evidence="1" type="ORF">SAMN05444267_101884</name>
</gene>
<organism evidence="1 2">
    <name type="scientific">Chryseobacterium polytrichastri</name>
    <dbReference type="NCBI Taxonomy" id="1302687"/>
    <lineage>
        <taxon>Bacteria</taxon>
        <taxon>Pseudomonadati</taxon>
        <taxon>Bacteroidota</taxon>
        <taxon>Flavobacteriia</taxon>
        <taxon>Flavobacteriales</taxon>
        <taxon>Weeksellaceae</taxon>
        <taxon>Chryseobacterium group</taxon>
        <taxon>Chryseobacterium</taxon>
    </lineage>
</organism>
<accession>A0A1M7AZ39</accession>
<protein>
    <submittedName>
        <fullName evidence="1">Uncharacterized protein</fullName>
    </submittedName>
</protein>
<reference evidence="2" key="1">
    <citation type="submission" date="2016-11" db="EMBL/GenBank/DDBJ databases">
        <authorList>
            <person name="Varghese N."/>
            <person name="Submissions S."/>
        </authorList>
    </citation>
    <scope>NUCLEOTIDE SEQUENCE [LARGE SCALE GENOMIC DNA]</scope>
    <source>
        <strain evidence="2">DSM 26899</strain>
    </source>
</reference>
<name>A0A1M7AZ39_9FLAO</name>
<keyword evidence="2" id="KW-1185">Reference proteome</keyword>
<dbReference type="Proteomes" id="UP000184364">
    <property type="component" value="Unassembled WGS sequence"/>
</dbReference>
<dbReference type="STRING" id="1302687.SAMN05444267_101884"/>
<evidence type="ECO:0000313" key="1">
    <source>
        <dbReference type="EMBL" id="SHL47876.1"/>
    </source>
</evidence>
<sequence>MRILALLLVKTKYDMRNLWLALFTLLGTIINAQDLKARAKEIQEEGIELYRSEMASWYGTDVLKANYDKMENVVGYFSYIDGGVPKCIFFSKNNKVLATVAFPANYNPRDAKLDLVERDFTTRELDYFTIRQSANEKVKTDTIFKHYNNTSMNLIPIITKDKIKKVYAVTGPSVDNIVVFGNDYLISFNDKNEVKNVEKLHKGIIIQNMKDEKVEHTISGLHSHVLENWQTITPTDICTLMLYYKFTNWEEYFIVSKDFVSMWRNKTNNLVIMNEKDFKKLTEMIEKSEKNNSNKN</sequence>
<dbReference type="AlphaFoldDB" id="A0A1M7AZ39"/>
<proteinExistence type="predicted"/>